<dbReference type="PANTHER" id="PTHR20661">
    <property type="entry name" value="PHOSPHATIDYLINOSITOL-GLYCAN BIOSYNTHESIS CLASS W PROTEIN"/>
    <property type="match status" value="1"/>
</dbReference>
<feature type="transmembrane region" description="Helical" evidence="6">
    <location>
        <begin position="408"/>
        <end position="427"/>
    </location>
</feature>
<feature type="compositionally biased region" description="Gly residues" evidence="5">
    <location>
        <begin position="267"/>
        <end position="284"/>
    </location>
</feature>
<feature type="transmembrane region" description="Helical" evidence="6">
    <location>
        <begin position="55"/>
        <end position="73"/>
    </location>
</feature>
<feature type="transmembrane region" description="Helical" evidence="6">
    <location>
        <begin position="6"/>
        <end position="26"/>
    </location>
</feature>
<dbReference type="GO" id="GO:0032216">
    <property type="term" value="F:glucosaminyl-phosphatidylinositol O-acyltransferase activity"/>
    <property type="evidence" value="ECO:0007669"/>
    <property type="project" value="TreeGrafter"/>
</dbReference>
<dbReference type="RefSeq" id="XP_013901085.1">
    <property type="nucleotide sequence ID" value="XM_014045631.1"/>
</dbReference>
<dbReference type="Pfam" id="PF06423">
    <property type="entry name" value="GWT1"/>
    <property type="match status" value="2"/>
</dbReference>
<organism evidence="7 8">
    <name type="scientific">Monoraphidium neglectum</name>
    <dbReference type="NCBI Taxonomy" id="145388"/>
    <lineage>
        <taxon>Eukaryota</taxon>
        <taxon>Viridiplantae</taxon>
        <taxon>Chlorophyta</taxon>
        <taxon>core chlorophytes</taxon>
        <taxon>Chlorophyceae</taxon>
        <taxon>CS clade</taxon>
        <taxon>Sphaeropleales</taxon>
        <taxon>Selenastraceae</taxon>
        <taxon>Monoraphidium</taxon>
    </lineage>
</organism>
<dbReference type="OrthoDB" id="15270at2759"/>
<evidence type="ECO:0000313" key="8">
    <source>
        <dbReference type="Proteomes" id="UP000054498"/>
    </source>
</evidence>
<feature type="region of interest" description="Disordered" evidence="5">
    <location>
        <begin position="264"/>
        <end position="284"/>
    </location>
</feature>
<accession>A0A0D2N8L0</accession>
<evidence type="ECO:0000256" key="6">
    <source>
        <dbReference type="SAM" id="Phobius"/>
    </source>
</evidence>
<dbReference type="GO" id="GO:0005783">
    <property type="term" value="C:endoplasmic reticulum"/>
    <property type="evidence" value="ECO:0007669"/>
    <property type="project" value="TreeGrafter"/>
</dbReference>
<evidence type="ECO:0000256" key="3">
    <source>
        <dbReference type="ARBA" id="ARBA00022989"/>
    </source>
</evidence>
<dbReference type="GO" id="GO:0006506">
    <property type="term" value="P:GPI anchor biosynthetic process"/>
    <property type="evidence" value="ECO:0007669"/>
    <property type="project" value="InterPro"/>
</dbReference>
<feature type="transmembrane region" description="Helical" evidence="6">
    <location>
        <begin position="93"/>
        <end position="111"/>
    </location>
</feature>
<evidence type="ECO:0000256" key="2">
    <source>
        <dbReference type="ARBA" id="ARBA00022692"/>
    </source>
</evidence>
<name>A0A0D2N8L0_9CHLO</name>
<feature type="transmembrane region" description="Helical" evidence="6">
    <location>
        <begin position="123"/>
        <end position="143"/>
    </location>
</feature>
<evidence type="ECO:0008006" key="9">
    <source>
        <dbReference type="Google" id="ProtNLM"/>
    </source>
</evidence>
<dbReference type="InterPro" id="IPR009447">
    <property type="entry name" value="PIGW/GWT1"/>
</dbReference>
<feature type="transmembrane region" description="Helical" evidence="6">
    <location>
        <begin position="378"/>
        <end position="396"/>
    </location>
</feature>
<dbReference type="AlphaFoldDB" id="A0A0D2N8L0"/>
<evidence type="ECO:0000313" key="7">
    <source>
        <dbReference type="EMBL" id="KIZ02066.1"/>
    </source>
</evidence>
<feature type="region of interest" description="Disordered" evidence="5">
    <location>
        <begin position="331"/>
        <end position="356"/>
    </location>
</feature>
<reference evidence="7 8" key="1">
    <citation type="journal article" date="2013" name="BMC Genomics">
        <title>Reconstruction of the lipid metabolism for the microalga Monoraphidium neglectum from its genome sequence reveals characteristics suitable for biofuel production.</title>
        <authorList>
            <person name="Bogen C."/>
            <person name="Al-Dilaimi A."/>
            <person name="Albersmeier A."/>
            <person name="Wichmann J."/>
            <person name="Grundmann M."/>
            <person name="Rupp O."/>
            <person name="Lauersen K.J."/>
            <person name="Blifernez-Klassen O."/>
            <person name="Kalinowski J."/>
            <person name="Goesmann A."/>
            <person name="Mussgnug J.H."/>
            <person name="Kruse O."/>
        </authorList>
    </citation>
    <scope>NUCLEOTIDE SEQUENCE [LARGE SCALE GENOMIC DNA]</scope>
    <source>
        <strain evidence="7 8">SAG 48.87</strain>
    </source>
</reference>
<dbReference type="STRING" id="145388.A0A0D2N8L0"/>
<dbReference type="GeneID" id="25738768"/>
<dbReference type="KEGG" id="mng:MNEG_5891"/>
<evidence type="ECO:0000256" key="1">
    <source>
        <dbReference type="ARBA" id="ARBA00004141"/>
    </source>
</evidence>
<evidence type="ECO:0000256" key="4">
    <source>
        <dbReference type="ARBA" id="ARBA00023136"/>
    </source>
</evidence>
<proteinExistence type="predicted"/>
<dbReference type="GO" id="GO:0072659">
    <property type="term" value="P:protein localization to plasma membrane"/>
    <property type="evidence" value="ECO:0007669"/>
    <property type="project" value="TreeGrafter"/>
</dbReference>
<evidence type="ECO:0000256" key="5">
    <source>
        <dbReference type="SAM" id="MobiDB-lite"/>
    </source>
</evidence>
<dbReference type="GO" id="GO:0016020">
    <property type="term" value="C:membrane"/>
    <property type="evidence" value="ECO:0007669"/>
    <property type="project" value="UniProtKB-SubCell"/>
</dbReference>
<comment type="subcellular location">
    <subcellularLocation>
        <location evidence="1">Membrane</location>
        <topology evidence="1">Multi-pass membrane protein</topology>
    </subcellularLocation>
</comment>
<keyword evidence="3 6" id="KW-1133">Transmembrane helix</keyword>
<keyword evidence="8" id="KW-1185">Reference proteome</keyword>
<sequence>MSAADAVPVFLMLLLLWVSVALKIWLKMLRGPGARQQLALVAQHVGEPRKRFVSAFRGATTLLTALGILAVDFQAFPRRYAKAERHGQGLMDAGVGAVVFAGGLVSKAALADAAASRGALRRVLSGLRSAAPLLALGLARLLATRAAGYQQHVGEYGVHWNFFLTAAAVGLLTLAVRVPRRLLLPVGLLVAAAHQAALSLGGLSDWVHSEERGPGWVSLNKEGVASVAGYWAIHLLGAAAGEHLRGSCAAASAGVRARLTVPHKRGGGAGAGGGGGGGGGSGHEGGVGAASQALACNAAYVLWVSAQCGASLAMCLITDAVSTALVGAPPHRTLPLPPGPSGPGGPGAPSSSGSSGGGAAGASGYGAPLLLEAFNRNMLALFLAANLATGAVNLGVDTLSVGHGAARAIVGTYLVAVCLLAVALDALNITLKL</sequence>
<keyword evidence="2 6" id="KW-0812">Transmembrane</keyword>
<protein>
    <recommendedName>
        <fullName evidence="9">GPI-anchored wall transfer protein 1</fullName>
    </recommendedName>
</protein>
<keyword evidence="4 6" id="KW-0472">Membrane</keyword>
<dbReference type="Proteomes" id="UP000054498">
    <property type="component" value="Unassembled WGS sequence"/>
</dbReference>
<feature type="transmembrane region" description="Helical" evidence="6">
    <location>
        <begin position="158"/>
        <end position="176"/>
    </location>
</feature>
<dbReference type="PANTHER" id="PTHR20661:SF0">
    <property type="entry name" value="PHOSPHATIDYLINOSITOL-GLYCAN BIOSYNTHESIS CLASS W PROTEIN"/>
    <property type="match status" value="1"/>
</dbReference>
<dbReference type="EMBL" id="KK101130">
    <property type="protein sequence ID" value="KIZ02066.1"/>
    <property type="molecule type" value="Genomic_DNA"/>
</dbReference>
<gene>
    <name evidence="7" type="ORF">MNEG_5891</name>
</gene>